<dbReference type="InterPro" id="IPR036986">
    <property type="entry name" value="S4_RNA-bd_sf"/>
</dbReference>
<organism evidence="7 8">
    <name type="scientific">Leptospira ryugenii</name>
    <dbReference type="NCBI Taxonomy" id="1917863"/>
    <lineage>
        <taxon>Bacteria</taxon>
        <taxon>Pseudomonadati</taxon>
        <taxon>Spirochaetota</taxon>
        <taxon>Spirochaetia</taxon>
        <taxon>Leptospirales</taxon>
        <taxon>Leptospiraceae</taxon>
        <taxon>Leptospira</taxon>
    </lineage>
</organism>
<dbReference type="RefSeq" id="WP_108974196.1">
    <property type="nucleotide sequence ID" value="NZ_BFBB01000003.1"/>
</dbReference>
<dbReference type="AlphaFoldDB" id="A0A2P2DXL1"/>
<dbReference type="EMBL" id="BFBB01000003">
    <property type="protein sequence ID" value="GBF49367.1"/>
    <property type="molecule type" value="Genomic_DNA"/>
</dbReference>
<dbReference type="NCBIfam" id="TIGR00093">
    <property type="entry name" value="pseudouridine synthase"/>
    <property type="match status" value="1"/>
</dbReference>
<dbReference type="InterPro" id="IPR002942">
    <property type="entry name" value="S4_RNA-bd"/>
</dbReference>
<keyword evidence="3 5" id="KW-0413">Isomerase</keyword>
<evidence type="ECO:0000256" key="1">
    <source>
        <dbReference type="ARBA" id="ARBA00008348"/>
    </source>
</evidence>
<dbReference type="SUPFAM" id="SSF55174">
    <property type="entry name" value="Alpha-L RNA-binding motif"/>
    <property type="match status" value="1"/>
</dbReference>
<evidence type="ECO:0000313" key="8">
    <source>
        <dbReference type="Proteomes" id="UP000245133"/>
    </source>
</evidence>
<dbReference type="SMART" id="SM00363">
    <property type="entry name" value="S4"/>
    <property type="match status" value="1"/>
</dbReference>
<sequence>MRINQFLAKNGWGARRKVEEIILSGRVKVNGNTLTDLSYRVEEGDNVLVDGKNALAAASDLRSQILAFHKPKGYLTSHEDKHNENLIFDLLPEAYKKFNYAGRLDLDSRGLILLSNDGGFIQKITHPSFKIEKDYIVTLNKAVEVKSIAEEFTLGVREGGETLRAFKVQDAFPKPGKTQSNHLRVTLLEGKKRQIRRMFHSKHLSVIDLFRTRIGRFDLEKVAIEEGSFLEISEDDII</sequence>
<dbReference type="CDD" id="cd00165">
    <property type="entry name" value="S4"/>
    <property type="match status" value="1"/>
</dbReference>
<evidence type="ECO:0000313" key="7">
    <source>
        <dbReference type="EMBL" id="GBF49367.1"/>
    </source>
</evidence>
<dbReference type="Proteomes" id="UP000245133">
    <property type="component" value="Unassembled WGS sequence"/>
</dbReference>
<dbReference type="EC" id="5.4.99.-" evidence="5"/>
<dbReference type="InterPro" id="IPR042092">
    <property type="entry name" value="PsdUridine_s_RsuA/RluB/E/F_cat"/>
</dbReference>
<dbReference type="OrthoDB" id="9807213at2"/>
<keyword evidence="2 4" id="KW-0694">RNA-binding</keyword>
<dbReference type="PANTHER" id="PTHR47683">
    <property type="entry name" value="PSEUDOURIDINE SYNTHASE FAMILY PROTEIN-RELATED"/>
    <property type="match status" value="1"/>
</dbReference>
<dbReference type="Gene3D" id="3.30.70.580">
    <property type="entry name" value="Pseudouridine synthase I, catalytic domain, N-terminal subdomain"/>
    <property type="match status" value="1"/>
</dbReference>
<proteinExistence type="inferred from homology"/>
<evidence type="ECO:0000256" key="3">
    <source>
        <dbReference type="ARBA" id="ARBA00023235"/>
    </source>
</evidence>
<gene>
    <name evidence="7" type="ORF">LPTSP4_08780</name>
</gene>
<dbReference type="Pfam" id="PF01479">
    <property type="entry name" value="S4"/>
    <property type="match status" value="1"/>
</dbReference>
<dbReference type="InterPro" id="IPR020103">
    <property type="entry name" value="PsdUridine_synth_cat_dom_sf"/>
</dbReference>
<dbReference type="InterPro" id="IPR006145">
    <property type="entry name" value="PsdUridine_synth_RsuA/RluA"/>
</dbReference>
<dbReference type="GO" id="GO:0003723">
    <property type="term" value="F:RNA binding"/>
    <property type="evidence" value="ECO:0007669"/>
    <property type="project" value="UniProtKB-KW"/>
</dbReference>
<keyword evidence="8" id="KW-1185">Reference proteome</keyword>
<dbReference type="Gene3D" id="3.10.290.10">
    <property type="entry name" value="RNA-binding S4 domain"/>
    <property type="match status" value="1"/>
</dbReference>
<evidence type="ECO:0000256" key="4">
    <source>
        <dbReference type="PROSITE-ProRule" id="PRU00182"/>
    </source>
</evidence>
<name>A0A2P2DXL1_9LEPT</name>
<feature type="domain" description="RNA-binding S4" evidence="6">
    <location>
        <begin position="1"/>
        <end position="56"/>
    </location>
</feature>
<dbReference type="InterPro" id="IPR020094">
    <property type="entry name" value="TruA/RsuA/RluB/E/F_N"/>
</dbReference>
<dbReference type="InterPro" id="IPR000748">
    <property type="entry name" value="PsdUridine_synth_RsuA/RluB/E/F"/>
</dbReference>
<comment type="similarity">
    <text evidence="1 5">Belongs to the pseudouridine synthase RsuA family.</text>
</comment>
<evidence type="ECO:0000259" key="6">
    <source>
        <dbReference type="SMART" id="SM00363"/>
    </source>
</evidence>
<evidence type="ECO:0000256" key="2">
    <source>
        <dbReference type="ARBA" id="ARBA00022884"/>
    </source>
</evidence>
<dbReference type="SUPFAM" id="SSF55120">
    <property type="entry name" value="Pseudouridine synthase"/>
    <property type="match status" value="1"/>
</dbReference>
<protein>
    <recommendedName>
        <fullName evidence="5">Pseudouridine synthase</fullName>
        <ecNumber evidence="5">5.4.99.-</ecNumber>
    </recommendedName>
</protein>
<dbReference type="InterPro" id="IPR050343">
    <property type="entry name" value="RsuA_PseudoU_synthase"/>
</dbReference>
<accession>A0A2P2DXL1</accession>
<dbReference type="GO" id="GO:0120159">
    <property type="term" value="F:rRNA pseudouridine synthase activity"/>
    <property type="evidence" value="ECO:0007669"/>
    <property type="project" value="UniProtKB-ARBA"/>
</dbReference>
<dbReference type="PANTHER" id="PTHR47683:SF4">
    <property type="entry name" value="PSEUDOURIDINE SYNTHASE"/>
    <property type="match status" value="1"/>
</dbReference>
<dbReference type="GO" id="GO:0000455">
    <property type="term" value="P:enzyme-directed rRNA pseudouridine synthesis"/>
    <property type="evidence" value="ECO:0007669"/>
    <property type="project" value="UniProtKB-ARBA"/>
</dbReference>
<dbReference type="Pfam" id="PF00849">
    <property type="entry name" value="PseudoU_synth_2"/>
    <property type="match status" value="1"/>
</dbReference>
<dbReference type="PROSITE" id="PS01149">
    <property type="entry name" value="PSI_RSU"/>
    <property type="match status" value="1"/>
</dbReference>
<evidence type="ECO:0000256" key="5">
    <source>
        <dbReference type="RuleBase" id="RU003887"/>
    </source>
</evidence>
<comment type="caution">
    <text evidence="7">The sequence shown here is derived from an EMBL/GenBank/DDBJ whole genome shotgun (WGS) entry which is preliminary data.</text>
</comment>
<reference evidence="7 8" key="1">
    <citation type="submission" date="2018-02" db="EMBL/GenBank/DDBJ databases">
        <title>Novel Leptospira species isolated from soil and water in Japan.</title>
        <authorList>
            <person name="Nakao R."/>
            <person name="Masuzawa T."/>
        </authorList>
    </citation>
    <scope>NUCLEOTIDE SEQUENCE [LARGE SCALE GENOMIC DNA]</scope>
    <source>
        <strain evidence="7 8">YH101</strain>
    </source>
</reference>
<dbReference type="PROSITE" id="PS50889">
    <property type="entry name" value="S4"/>
    <property type="match status" value="1"/>
</dbReference>
<dbReference type="Gene3D" id="3.30.70.1560">
    <property type="entry name" value="Alpha-L RNA-binding motif"/>
    <property type="match status" value="1"/>
</dbReference>
<dbReference type="InterPro" id="IPR018496">
    <property type="entry name" value="PsdUridine_synth_RsuA/RluB_CS"/>
</dbReference>